<gene>
    <name evidence="1" type="ORF">ABW01_23995</name>
</gene>
<dbReference type="AlphaFoldDB" id="A0A0J1HP29"/>
<dbReference type="EMBL" id="LDPG01000022">
    <property type="protein sequence ID" value="KLV15479.1"/>
    <property type="molecule type" value="Genomic_DNA"/>
</dbReference>
<dbReference type="RefSeq" id="WP_001990370.1">
    <property type="nucleotide sequence ID" value="NZ_JARLBX010000044.1"/>
</dbReference>
<reference evidence="1 2" key="1">
    <citation type="submission" date="2015-05" db="EMBL/GenBank/DDBJ databases">
        <title>Whole genome sequence and identification of bacterial endophytes from Costus igneus.</title>
        <authorList>
            <person name="Lee Y.P."/>
            <person name="Gan H.M."/>
            <person name="Eng W."/>
            <person name="Wheatley M.S."/>
            <person name="Caraballo A."/>
            <person name="Polter S."/>
            <person name="Savka M.A."/>
            <person name="Hudson A.O."/>
        </authorList>
    </citation>
    <scope>NUCLEOTIDE SEQUENCE [LARGE SCALE GENOMIC DNA]</scope>
    <source>
        <strain evidence="1 2">RIT375</strain>
    </source>
</reference>
<proteinExistence type="predicted"/>
<dbReference type="Proteomes" id="UP000035904">
    <property type="component" value="Unassembled WGS sequence"/>
</dbReference>
<protein>
    <submittedName>
        <fullName evidence="1">Uncharacterized protein</fullName>
    </submittedName>
</protein>
<sequence length="63" mass="7728">MKAIRNTFNWYGNVMLNQNENGTYYVYYFGRTLWLKEKILKRVSIFIIHSAIIEMEQEKFMKN</sequence>
<organism evidence="1 2">
    <name type="scientific">Bacillus anthracis</name>
    <name type="common">anthrax bacterium</name>
    <dbReference type="NCBI Taxonomy" id="1392"/>
    <lineage>
        <taxon>Bacteria</taxon>
        <taxon>Bacillati</taxon>
        <taxon>Bacillota</taxon>
        <taxon>Bacilli</taxon>
        <taxon>Bacillales</taxon>
        <taxon>Bacillaceae</taxon>
        <taxon>Bacillus</taxon>
        <taxon>Bacillus cereus group</taxon>
    </lineage>
</organism>
<name>A0A0J1HP29_BACAN</name>
<evidence type="ECO:0000313" key="2">
    <source>
        <dbReference type="Proteomes" id="UP000035904"/>
    </source>
</evidence>
<evidence type="ECO:0000313" key="1">
    <source>
        <dbReference type="EMBL" id="KLV15479.1"/>
    </source>
</evidence>
<comment type="caution">
    <text evidence="1">The sequence shown here is derived from an EMBL/GenBank/DDBJ whole genome shotgun (WGS) entry which is preliminary data.</text>
</comment>
<accession>A0A0J1HP29</accession>